<dbReference type="SUPFAM" id="SSF56349">
    <property type="entry name" value="DNA breaking-rejoining enzymes"/>
    <property type="match status" value="1"/>
</dbReference>
<dbReference type="EMBL" id="JACOFX010000024">
    <property type="protein sequence ID" value="MBC3911102.1"/>
    <property type="molecule type" value="Genomic_DNA"/>
</dbReference>
<evidence type="ECO:0000313" key="4">
    <source>
        <dbReference type="EMBL" id="MBC3911102.1"/>
    </source>
</evidence>
<evidence type="ECO:0000259" key="3">
    <source>
        <dbReference type="Pfam" id="PF12835"/>
    </source>
</evidence>
<dbReference type="InterPro" id="IPR024457">
    <property type="entry name" value="Putative_integrase_N"/>
</dbReference>
<accession>A0ABR6ZIM0</accession>
<dbReference type="Gene3D" id="1.10.443.10">
    <property type="entry name" value="Intergrase catalytic core"/>
    <property type="match status" value="1"/>
</dbReference>
<gene>
    <name evidence="4" type="ORF">H8L47_26365</name>
</gene>
<organism evidence="4 5">
    <name type="scientific">Undibacterium umbellatum</name>
    <dbReference type="NCBI Taxonomy" id="2762300"/>
    <lineage>
        <taxon>Bacteria</taxon>
        <taxon>Pseudomonadati</taxon>
        <taxon>Pseudomonadota</taxon>
        <taxon>Betaproteobacteria</taxon>
        <taxon>Burkholderiales</taxon>
        <taxon>Oxalobacteraceae</taxon>
        <taxon>Undibacterium</taxon>
    </lineage>
</organism>
<protein>
    <submittedName>
        <fullName evidence="4">Integrase domain-containing protein</fullName>
    </submittedName>
</protein>
<dbReference type="RefSeq" id="WP_186956815.1">
    <property type="nucleotide sequence ID" value="NZ_JACOFX010000024.1"/>
</dbReference>
<dbReference type="InterPro" id="IPR024456">
    <property type="entry name" value="Integrase_catalytic_putative"/>
</dbReference>
<feature type="domain" description="Putative integrase N-terminal" evidence="2">
    <location>
        <begin position="23"/>
        <end position="97"/>
    </location>
</feature>
<proteinExistence type="predicted"/>
<evidence type="ECO:0000313" key="5">
    <source>
        <dbReference type="Proteomes" id="UP000646911"/>
    </source>
</evidence>
<evidence type="ECO:0000259" key="2">
    <source>
        <dbReference type="Pfam" id="PF12834"/>
    </source>
</evidence>
<dbReference type="InterPro" id="IPR011010">
    <property type="entry name" value="DNA_brk_join_enz"/>
</dbReference>
<comment type="caution">
    <text evidence="4">The sequence shown here is derived from an EMBL/GenBank/DDBJ whole genome shotgun (WGS) entry which is preliminary data.</text>
</comment>
<sequence length="439" mass="49053">MIKDKLLEIIHANAGTRQNGRVASERTFTARKESLQASFKQLAELGFKLQEPANLQEKHIKALMHYWIYKKQAKPKTIEASLSNLRIFATWIGKASMVKSKLTYVSKEDAHLLRVEAAARAPKSATGNRVDLPQVFARADAVNRRLGLILRIEVAFGLRREEALKCRPHAQDFTQFLRIDKGHGKGGRERHVNTLTSAQREILATVKAEIPKGEALGWPLTRDGKSAANLKQNITRYNNYMRQIGLTKKDLGITGHSLRAQFAENNALVHGIIPPSMGGAKGQMSKDRLRTILLRPSENMGHNRPNVMSAYYCSFGKRVSVDDATIALTIIDKALVLLAKVNLPEVPEHLKDDCHKVRGTLEECGLEITLRQTHYLWVQYSMRNGAAWVHPEHELAICMQSAAIAVAQSDAFNEIKGKTDKRPIQPGEISVSRQGNLTL</sequence>
<keyword evidence="1" id="KW-0233">DNA recombination</keyword>
<evidence type="ECO:0000256" key="1">
    <source>
        <dbReference type="ARBA" id="ARBA00023172"/>
    </source>
</evidence>
<dbReference type="Pfam" id="PF12834">
    <property type="entry name" value="Phage_int_SAM_2"/>
    <property type="match status" value="1"/>
</dbReference>
<feature type="domain" description="Integrase catalytic" evidence="3">
    <location>
        <begin position="132"/>
        <end position="264"/>
    </location>
</feature>
<dbReference type="Proteomes" id="UP000646911">
    <property type="component" value="Unassembled WGS sequence"/>
</dbReference>
<reference evidence="4 5" key="1">
    <citation type="submission" date="2020-08" db="EMBL/GenBank/DDBJ databases">
        <title>Novel species isolated from subtropical streams in China.</title>
        <authorList>
            <person name="Lu H."/>
        </authorList>
    </citation>
    <scope>NUCLEOTIDE SEQUENCE [LARGE SCALE GENOMIC DNA]</scope>
    <source>
        <strain evidence="4 5">NL8W</strain>
    </source>
</reference>
<name>A0ABR6ZIM0_9BURK</name>
<dbReference type="InterPro" id="IPR013762">
    <property type="entry name" value="Integrase-like_cat_sf"/>
</dbReference>
<keyword evidence="5" id="KW-1185">Reference proteome</keyword>
<dbReference type="Pfam" id="PF12835">
    <property type="entry name" value="Integrase_1"/>
    <property type="match status" value="1"/>
</dbReference>